<keyword evidence="3" id="KW-1185">Reference proteome</keyword>
<dbReference type="AlphaFoldDB" id="A0A550C1W7"/>
<proteinExistence type="predicted"/>
<feature type="compositionally biased region" description="Gly residues" evidence="1">
    <location>
        <begin position="634"/>
        <end position="648"/>
    </location>
</feature>
<dbReference type="PANTHER" id="PTHR44376:SF5">
    <property type="entry name" value="TRANSCRIPTIONAL COREPRESSOR LEUNIG ISOFORM X1"/>
    <property type="match status" value="1"/>
</dbReference>
<organism evidence="2 3">
    <name type="scientific">Schizophyllum amplum</name>
    <dbReference type="NCBI Taxonomy" id="97359"/>
    <lineage>
        <taxon>Eukaryota</taxon>
        <taxon>Fungi</taxon>
        <taxon>Dikarya</taxon>
        <taxon>Basidiomycota</taxon>
        <taxon>Agaricomycotina</taxon>
        <taxon>Agaricomycetes</taxon>
        <taxon>Agaricomycetidae</taxon>
        <taxon>Agaricales</taxon>
        <taxon>Schizophyllaceae</taxon>
        <taxon>Schizophyllum</taxon>
    </lineage>
</organism>
<feature type="compositionally biased region" description="Pro residues" evidence="1">
    <location>
        <begin position="432"/>
        <end position="445"/>
    </location>
</feature>
<dbReference type="EMBL" id="VDMD01000033">
    <property type="protein sequence ID" value="TRM58777.1"/>
    <property type="molecule type" value="Genomic_DNA"/>
</dbReference>
<evidence type="ECO:0000313" key="3">
    <source>
        <dbReference type="Proteomes" id="UP000320762"/>
    </source>
</evidence>
<protein>
    <submittedName>
        <fullName evidence="2">Uncharacterized protein</fullName>
    </submittedName>
</protein>
<evidence type="ECO:0000256" key="1">
    <source>
        <dbReference type="SAM" id="MobiDB-lite"/>
    </source>
</evidence>
<feature type="compositionally biased region" description="Low complexity" evidence="1">
    <location>
        <begin position="517"/>
        <end position="531"/>
    </location>
</feature>
<dbReference type="PANTHER" id="PTHR44376">
    <property type="entry name" value="TRANSCRIPTIONAL REGULATOR OF FILAMENTOUS GROWTH FLO8"/>
    <property type="match status" value="1"/>
</dbReference>
<dbReference type="InterPro" id="IPR006594">
    <property type="entry name" value="LisH"/>
</dbReference>
<feature type="compositionally biased region" description="Pro residues" evidence="1">
    <location>
        <begin position="372"/>
        <end position="386"/>
    </location>
</feature>
<feature type="compositionally biased region" description="Pro residues" evidence="1">
    <location>
        <begin position="235"/>
        <end position="249"/>
    </location>
</feature>
<feature type="compositionally biased region" description="Low complexity" evidence="1">
    <location>
        <begin position="615"/>
        <end position="633"/>
    </location>
</feature>
<feature type="region of interest" description="Disordered" evidence="1">
    <location>
        <begin position="510"/>
        <end position="673"/>
    </location>
</feature>
<feature type="region of interest" description="Disordered" evidence="1">
    <location>
        <begin position="363"/>
        <end position="473"/>
    </location>
</feature>
<feature type="compositionally biased region" description="Pro residues" evidence="1">
    <location>
        <begin position="570"/>
        <end position="579"/>
    </location>
</feature>
<dbReference type="Pfam" id="PF08513">
    <property type="entry name" value="LisH"/>
    <property type="match status" value="1"/>
</dbReference>
<evidence type="ECO:0000313" key="2">
    <source>
        <dbReference type="EMBL" id="TRM58777.1"/>
    </source>
</evidence>
<dbReference type="PROSITE" id="PS50896">
    <property type="entry name" value="LISH"/>
    <property type="match status" value="1"/>
</dbReference>
<name>A0A550C1W7_9AGAR</name>
<feature type="compositionally biased region" description="Low complexity" evidence="1">
    <location>
        <begin position="464"/>
        <end position="473"/>
    </location>
</feature>
<feature type="region of interest" description="Disordered" evidence="1">
    <location>
        <begin position="94"/>
        <end position="316"/>
    </location>
</feature>
<dbReference type="GO" id="GO:0003714">
    <property type="term" value="F:transcription corepressor activity"/>
    <property type="evidence" value="ECO:0007669"/>
    <property type="project" value="InterPro"/>
</dbReference>
<dbReference type="STRING" id="97359.A0A550C1W7"/>
<dbReference type="Proteomes" id="UP000320762">
    <property type="component" value="Unassembled WGS sequence"/>
</dbReference>
<feature type="compositionally biased region" description="Gly residues" evidence="1">
    <location>
        <begin position="587"/>
        <end position="598"/>
    </location>
</feature>
<accession>A0A550C1W7</accession>
<reference evidence="2 3" key="1">
    <citation type="journal article" date="2019" name="New Phytol.">
        <title>Comparative genomics reveals unique wood-decay strategies and fruiting body development in the Schizophyllaceae.</title>
        <authorList>
            <person name="Almasi E."/>
            <person name="Sahu N."/>
            <person name="Krizsan K."/>
            <person name="Balint B."/>
            <person name="Kovacs G.M."/>
            <person name="Kiss B."/>
            <person name="Cseklye J."/>
            <person name="Drula E."/>
            <person name="Henrissat B."/>
            <person name="Nagy I."/>
            <person name="Chovatia M."/>
            <person name="Adam C."/>
            <person name="LaButti K."/>
            <person name="Lipzen A."/>
            <person name="Riley R."/>
            <person name="Grigoriev I.V."/>
            <person name="Nagy L.G."/>
        </authorList>
    </citation>
    <scope>NUCLEOTIDE SEQUENCE [LARGE SCALE GENOMIC DNA]</scope>
    <source>
        <strain evidence="2 3">NL-1724</strain>
    </source>
</reference>
<dbReference type="InterPro" id="IPR044716">
    <property type="entry name" value="LEUNIG-like"/>
</dbReference>
<feature type="compositionally biased region" description="Pro residues" evidence="1">
    <location>
        <begin position="183"/>
        <end position="208"/>
    </location>
</feature>
<dbReference type="OrthoDB" id="5600002at2759"/>
<feature type="compositionally biased region" description="Low complexity" evidence="1">
    <location>
        <begin position="560"/>
        <end position="569"/>
    </location>
</feature>
<dbReference type="SMART" id="SM00667">
    <property type="entry name" value="LisH"/>
    <property type="match status" value="1"/>
</dbReference>
<feature type="compositionally biased region" description="Basic and acidic residues" evidence="1">
    <location>
        <begin position="94"/>
        <end position="103"/>
    </location>
</feature>
<feature type="compositionally biased region" description="Polar residues" evidence="1">
    <location>
        <begin position="275"/>
        <end position="291"/>
    </location>
</feature>
<feature type="compositionally biased region" description="Pro residues" evidence="1">
    <location>
        <begin position="110"/>
        <end position="130"/>
    </location>
</feature>
<feature type="compositionally biased region" description="Polar residues" evidence="1">
    <location>
        <begin position="210"/>
        <end position="224"/>
    </location>
</feature>
<comment type="caution">
    <text evidence="2">The sequence shown here is derived from an EMBL/GenBank/DDBJ whole genome shotgun (WGS) entry which is preliminary data.</text>
</comment>
<gene>
    <name evidence="2" type="ORF">BD626DRAFT_179267</name>
</gene>
<sequence>MNPIDPSLDTMSWEGDHMFNVYVHDYCMKRGFLKTAAEFRKEAHLSDTPPPIQTKQGFIFEWWSVFWVTFDAKTRGDSAAEATLLYIQHTEEKAEQHNQEVHKAMMARPNPGPPPIPNPQSHIPPAPRPGPVTNGAPPQRAPVYNMPNGHIPNGIPPPPGPNQMQPPQSGFPGNPQPNGAPHGPMPPQSAPGFPPMPANRGPIPPPPVQQRVNGQQHYQGSPSMAHSPPQGGPASHPPPPTMHPPPHPSPMGGQMPTPHMRGVMPPPNGMPAQHPSPSYNGTRPPSRQATPGQPGIQHPSPSLRPVPLMSGDPRMQEQHIMHELSRVPQETLYTLRLEQGFGNRDVGSLTFEEKFRLLQAVRQSRMRQGPGPSKPGPPNHMGPPQHPSNMQRGNKRPGSAAGEDDRHDGDSPPNAKRQKPSPPDSGPMHSAPYPPPPQPGHPNVPVPGGMRMGPPGAPSLPGQPMYGAPGMMHMGHMQPGMPMPPQHMGPPMTQQQYRANMHAAHQTRMPMPPQMPPGTGEFGFPPGRMPAKMPPPPSPAMATKDGQAQQQQGKKEARSAETSPGTAPATPAPQPPASAPPTMEMGGQVGGSSLGGMGAPQQNSQPPVPQPQQQPPQQQQQSQQQQSVSAGQANGLGGSSGLGGGADGLGAQPDFLQGLFSDPNGFGDGMGDINADLLSGVGAIDFERDYGQWFNEPDMGGLSGVDVK</sequence>